<reference evidence="1 2" key="1">
    <citation type="journal article" date="2015" name="Genome Announc.">
        <title>Draft Genome Sequence and Gene Annotation of the Entomopathogenic Fungus Verticillium hemipterigenum.</title>
        <authorList>
            <person name="Horn F."/>
            <person name="Habel A."/>
            <person name="Scharf D.H."/>
            <person name="Dworschak J."/>
            <person name="Brakhage A.A."/>
            <person name="Guthke R."/>
            <person name="Hertweck C."/>
            <person name="Linde J."/>
        </authorList>
    </citation>
    <scope>NUCLEOTIDE SEQUENCE [LARGE SCALE GENOMIC DNA]</scope>
</reference>
<sequence>MLYHTLQFYGDKHCNLGDTKDSREPGYLTRDFLLLRTLLQQPELSQQVSRLEANFNLIDWARETANCQSPEDFAASANHVFEKFQYESG</sequence>
<evidence type="ECO:0000313" key="2">
    <source>
        <dbReference type="Proteomes" id="UP000039046"/>
    </source>
</evidence>
<dbReference type="AlphaFoldDB" id="A0A0A1TN96"/>
<accession>A0A0A1TN96</accession>
<proteinExistence type="predicted"/>
<name>A0A0A1TN96_9HYPO</name>
<gene>
    <name evidence="1" type="ORF">VHEMI08488</name>
</gene>
<dbReference type="EMBL" id="CDHN01000005">
    <property type="protein sequence ID" value="CEJ92860.1"/>
    <property type="molecule type" value="Genomic_DNA"/>
</dbReference>
<organism evidence="1 2">
    <name type="scientific">[Torrubiella] hemipterigena</name>
    <dbReference type="NCBI Taxonomy" id="1531966"/>
    <lineage>
        <taxon>Eukaryota</taxon>
        <taxon>Fungi</taxon>
        <taxon>Dikarya</taxon>
        <taxon>Ascomycota</taxon>
        <taxon>Pezizomycotina</taxon>
        <taxon>Sordariomycetes</taxon>
        <taxon>Hypocreomycetidae</taxon>
        <taxon>Hypocreales</taxon>
        <taxon>Clavicipitaceae</taxon>
        <taxon>Clavicipitaceae incertae sedis</taxon>
        <taxon>'Torrubiella' clade</taxon>
    </lineage>
</organism>
<protein>
    <submittedName>
        <fullName evidence="1">Uncharacterized protein</fullName>
    </submittedName>
</protein>
<keyword evidence="2" id="KW-1185">Reference proteome</keyword>
<dbReference type="Proteomes" id="UP000039046">
    <property type="component" value="Unassembled WGS sequence"/>
</dbReference>
<dbReference type="HOGENOM" id="CLU_2456343_0_0_1"/>
<evidence type="ECO:0000313" key="1">
    <source>
        <dbReference type="EMBL" id="CEJ92860.1"/>
    </source>
</evidence>